<protein>
    <recommendedName>
        <fullName evidence="2">Beta-ketoacyl-[acyl-carrier-protein] synthase III N-terminal domain-containing protein</fullName>
    </recommendedName>
</protein>
<dbReference type="GO" id="GO:0016746">
    <property type="term" value="F:acyltransferase activity"/>
    <property type="evidence" value="ECO:0007669"/>
    <property type="project" value="UniProtKB-KW"/>
</dbReference>
<reference evidence="1" key="1">
    <citation type="submission" date="2018-05" db="EMBL/GenBank/DDBJ databases">
        <authorList>
            <person name="Lanie J.A."/>
            <person name="Ng W.-L."/>
            <person name="Kazmierczak K.M."/>
            <person name="Andrzejewski T.M."/>
            <person name="Davidsen T.M."/>
            <person name="Wayne K.J."/>
            <person name="Tettelin H."/>
            <person name="Glass J.I."/>
            <person name="Rusch D."/>
            <person name="Podicherti R."/>
            <person name="Tsui H.-C.T."/>
            <person name="Winkler M.E."/>
        </authorList>
    </citation>
    <scope>NUCLEOTIDE SEQUENCE</scope>
</reference>
<accession>A0A382RZ62</accession>
<dbReference type="InterPro" id="IPR016039">
    <property type="entry name" value="Thiolase-like"/>
</dbReference>
<dbReference type="PANTHER" id="PTHR34069">
    <property type="entry name" value="3-OXOACYL-[ACYL-CARRIER-PROTEIN] SYNTHASE 3"/>
    <property type="match status" value="1"/>
</dbReference>
<dbReference type="Gene3D" id="3.40.47.10">
    <property type="match status" value="1"/>
</dbReference>
<evidence type="ECO:0008006" key="2">
    <source>
        <dbReference type="Google" id="ProtNLM"/>
    </source>
</evidence>
<gene>
    <name evidence="1" type="ORF">METZ01_LOCUS355848</name>
</gene>
<dbReference type="GO" id="GO:0044550">
    <property type="term" value="P:secondary metabolite biosynthetic process"/>
    <property type="evidence" value="ECO:0007669"/>
    <property type="project" value="TreeGrafter"/>
</dbReference>
<sequence length="125" mass="13813">MRFEKVYIEGLAYHLPDNIVTSAEIEKRLAPLYDRLKLPRGRLELMSGIQERRFWEKGVFPSEVATVAGEKAITRSGVGSDQIGCLISASVCRDFLEPSTASVIHNNLKLPGEAFVFDVSNACLG</sequence>
<dbReference type="PANTHER" id="PTHR34069:SF3">
    <property type="entry name" value="ACYL-COA:ACYL-COA ALKYLTRANSFERASE"/>
    <property type="match status" value="1"/>
</dbReference>
<dbReference type="EMBL" id="UINC01125277">
    <property type="protein sequence ID" value="SVD02994.1"/>
    <property type="molecule type" value="Genomic_DNA"/>
</dbReference>
<evidence type="ECO:0000313" key="1">
    <source>
        <dbReference type="EMBL" id="SVD02994.1"/>
    </source>
</evidence>
<dbReference type="SUPFAM" id="SSF53901">
    <property type="entry name" value="Thiolase-like"/>
    <property type="match status" value="1"/>
</dbReference>
<dbReference type="AlphaFoldDB" id="A0A382RZ62"/>
<feature type="non-terminal residue" evidence="1">
    <location>
        <position position="125"/>
    </location>
</feature>
<proteinExistence type="predicted"/>
<name>A0A382RZ62_9ZZZZ</name>
<organism evidence="1">
    <name type="scientific">marine metagenome</name>
    <dbReference type="NCBI Taxonomy" id="408172"/>
    <lineage>
        <taxon>unclassified sequences</taxon>
        <taxon>metagenomes</taxon>
        <taxon>ecological metagenomes</taxon>
    </lineage>
</organism>